<reference evidence="2 3" key="1">
    <citation type="journal article" date="2013" name="PLoS Genet.">
        <title>Comparative genome structure, secondary metabolite, and effector coding capacity across Cochliobolus pathogens.</title>
        <authorList>
            <person name="Condon B.J."/>
            <person name="Leng Y."/>
            <person name="Wu D."/>
            <person name="Bushley K.E."/>
            <person name="Ohm R.A."/>
            <person name="Otillar R."/>
            <person name="Martin J."/>
            <person name="Schackwitz W."/>
            <person name="Grimwood J."/>
            <person name="MohdZainudin N."/>
            <person name="Xue C."/>
            <person name="Wang R."/>
            <person name="Manning V.A."/>
            <person name="Dhillon B."/>
            <person name="Tu Z.J."/>
            <person name="Steffenson B.J."/>
            <person name="Salamov A."/>
            <person name="Sun H."/>
            <person name="Lowry S."/>
            <person name="LaButti K."/>
            <person name="Han J."/>
            <person name="Copeland A."/>
            <person name="Lindquist E."/>
            <person name="Barry K."/>
            <person name="Schmutz J."/>
            <person name="Baker S.E."/>
            <person name="Ciuffetti L.M."/>
            <person name="Grigoriev I.V."/>
            <person name="Zhong S."/>
            <person name="Turgeon B.G."/>
        </authorList>
    </citation>
    <scope>NUCLEOTIDE SEQUENCE [LARGE SCALE GENOMIC DNA]</scope>
    <source>
        <strain evidence="2 3">26-R-13</strain>
    </source>
</reference>
<dbReference type="KEGG" id="bze:COCCADRAFT_111090"/>
<evidence type="ECO:0000313" key="3">
    <source>
        <dbReference type="Proteomes" id="UP000053841"/>
    </source>
</evidence>
<dbReference type="RefSeq" id="XP_007718028.1">
    <property type="nucleotide sequence ID" value="XM_007719838.1"/>
</dbReference>
<keyword evidence="3" id="KW-1185">Reference proteome</keyword>
<dbReference type="OrthoDB" id="10399371at2759"/>
<name>W6Y9D3_COCC2</name>
<dbReference type="EMBL" id="KI964893">
    <property type="protein sequence ID" value="EUC27661.1"/>
    <property type="molecule type" value="Genomic_DNA"/>
</dbReference>
<accession>W6Y9D3</accession>
<evidence type="ECO:0000313" key="2">
    <source>
        <dbReference type="EMBL" id="EUC27661.1"/>
    </source>
</evidence>
<dbReference type="AlphaFoldDB" id="W6Y9D3"/>
<dbReference type="HOGENOM" id="CLU_1481734_0_0_1"/>
<sequence>MNCRLKGKARSDDGYSLSPSRLSELSSDPILPYVRHHVIGITIISSSFQDDPQGTTYWAFQICASTPLAVTQHTHASSFFSPSRYIKPGLHIKRKLCCGHGEQGPVPGGTERKIPYPMDWCEAGLGNILCCMPATPKGQYLLDGAQAHYLQVDSMDISQDTNTCMQPGVGGWKYCAKQGSSW</sequence>
<feature type="region of interest" description="Disordered" evidence="1">
    <location>
        <begin position="1"/>
        <end position="21"/>
    </location>
</feature>
<gene>
    <name evidence="2" type="ORF">COCCADRAFT_111090</name>
</gene>
<evidence type="ECO:0000256" key="1">
    <source>
        <dbReference type="SAM" id="MobiDB-lite"/>
    </source>
</evidence>
<proteinExistence type="predicted"/>
<protein>
    <submittedName>
        <fullName evidence="2">Uncharacterized protein</fullName>
    </submittedName>
</protein>
<dbReference type="Proteomes" id="UP000053841">
    <property type="component" value="Unassembled WGS sequence"/>
</dbReference>
<organism evidence="2 3">
    <name type="scientific">Cochliobolus carbonum (strain 26-R-13)</name>
    <name type="common">Maize leaf spot fungus</name>
    <name type="synonym">Bipolaris zeicola</name>
    <dbReference type="NCBI Taxonomy" id="930089"/>
    <lineage>
        <taxon>Eukaryota</taxon>
        <taxon>Fungi</taxon>
        <taxon>Dikarya</taxon>
        <taxon>Ascomycota</taxon>
        <taxon>Pezizomycotina</taxon>
        <taxon>Dothideomycetes</taxon>
        <taxon>Pleosporomycetidae</taxon>
        <taxon>Pleosporales</taxon>
        <taxon>Pleosporineae</taxon>
        <taxon>Pleosporaceae</taxon>
        <taxon>Bipolaris</taxon>
    </lineage>
</organism>
<dbReference type="GeneID" id="19144227"/>